<organism evidence="2 3">
    <name type="scientific">Delitschia confertaspora ATCC 74209</name>
    <dbReference type="NCBI Taxonomy" id="1513339"/>
    <lineage>
        <taxon>Eukaryota</taxon>
        <taxon>Fungi</taxon>
        <taxon>Dikarya</taxon>
        <taxon>Ascomycota</taxon>
        <taxon>Pezizomycotina</taxon>
        <taxon>Dothideomycetes</taxon>
        <taxon>Pleosporomycetidae</taxon>
        <taxon>Pleosporales</taxon>
        <taxon>Delitschiaceae</taxon>
        <taxon>Delitschia</taxon>
    </lineage>
</organism>
<dbReference type="Proteomes" id="UP000799536">
    <property type="component" value="Unassembled WGS sequence"/>
</dbReference>
<dbReference type="EMBL" id="ML993901">
    <property type="protein sequence ID" value="KAF2203519.1"/>
    <property type="molecule type" value="Genomic_DNA"/>
</dbReference>
<evidence type="ECO:0000313" key="3">
    <source>
        <dbReference type="Proteomes" id="UP000799536"/>
    </source>
</evidence>
<evidence type="ECO:0000313" key="2">
    <source>
        <dbReference type="EMBL" id="KAF2203519.1"/>
    </source>
</evidence>
<keyword evidence="3" id="KW-1185">Reference proteome</keyword>
<dbReference type="AlphaFoldDB" id="A0A9P4JSC7"/>
<proteinExistence type="predicted"/>
<evidence type="ECO:0000256" key="1">
    <source>
        <dbReference type="SAM" id="MobiDB-lite"/>
    </source>
</evidence>
<comment type="caution">
    <text evidence="2">The sequence shown here is derived from an EMBL/GenBank/DDBJ whole genome shotgun (WGS) entry which is preliminary data.</text>
</comment>
<feature type="region of interest" description="Disordered" evidence="1">
    <location>
        <begin position="174"/>
        <end position="193"/>
    </location>
</feature>
<reference evidence="2" key="1">
    <citation type="journal article" date="2020" name="Stud. Mycol.">
        <title>101 Dothideomycetes genomes: a test case for predicting lifestyles and emergence of pathogens.</title>
        <authorList>
            <person name="Haridas S."/>
            <person name="Albert R."/>
            <person name="Binder M."/>
            <person name="Bloem J."/>
            <person name="Labutti K."/>
            <person name="Salamov A."/>
            <person name="Andreopoulos B."/>
            <person name="Baker S."/>
            <person name="Barry K."/>
            <person name="Bills G."/>
            <person name="Bluhm B."/>
            <person name="Cannon C."/>
            <person name="Castanera R."/>
            <person name="Culley D."/>
            <person name="Daum C."/>
            <person name="Ezra D."/>
            <person name="Gonzalez J."/>
            <person name="Henrissat B."/>
            <person name="Kuo A."/>
            <person name="Liang C."/>
            <person name="Lipzen A."/>
            <person name="Lutzoni F."/>
            <person name="Magnuson J."/>
            <person name="Mondo S."/>
            <person name="Nolan M."/>
            <person name="Ohm R."/>
            <person name="Pangilinan J."/>
            <person name="Park H.-J."/>
            <person name="Ramirez L."/>
            <person name="Alfaro M."/>
            <person name="Sun H."/>
            <person name="Tritt A."/>
            <person name="Yoshinaga Y."/>
            <person name="Zwiers L.-H."/>
            <person name="Turgeon B."/>
            <person name="Goodwin S."/>
            <person name="Spatafora J."/>
            <person name="Crous P."/>
            <person name="Grigoriev I."/>
        </authorList>
    </citation>
    <scope>NUCLEOTIDE SEQUENCE</scope>
    <source>
        <strain evidence="2">ATCC 74209</strain>
    </source>
</reference>
<protein>
    <submittedName>
        <fullName evidence="2">Uncharacterized protein</fullName>
    </submittedName>
</protein>
<name>A0A9P4JSC7_9PLEO</name>
<sequence length="193" mass="21113">MGKEASQEWHGTGIITRDKSILLSTGLGCWFGLVLDGGRQAAWLKRATFESRRVSICIMSAGHGCIQNQESTFVNDSSVRIVFERMVAAKSDDNRPGLGLGIGLKRLEVAQLSSTLPKSRLCHGVLPQQLCLCSGWLRGQVVPRIRCTPVSHLPNHHNLLFQSTPLNVHIYHTSPHSPYPRSAGPAENGQRAA</sequence>
<accession>A0A9P4JSC7</accession>
<gene>
    <name evidence="2" type="ORF">GQ43DRAFT_260402</name>
</gene>